<keyword evidence="4" id="KW-0573">Peptidoglycan synthesis</keyword>
<dbReference type="GO" id="GO:0016755">
    <property type="term" value="F:aminoacyltransferase activity"/>
    <property type="evidence" value="ECO:0007669"/>
    <property type="project" value="InterPro"/>
</dbReference>
<keyword evidence="2" id="KW-0808">Transferase</keyword>
<keyword evidence="3" id="KW-0133">Cell shape</keyword>
<evidence type="ECO:0000256" key="6">
    <source>
        <dbReference type="ARBA" id="ARBA00023316"/>
    </source>
</evidence>
<dbReference type="GO" id="GO:0008360">
    <property type="term" value="P:regulation of cell shape"/>
    <property type="evidence" value="ECO:0007669"/>
    <property type="project" value="UniProtKB-KW"/>
</dbReference>
<dbReference type="STRING" id="229921.ADN01_14300"/>
<dbReference type="EMBL" id="LGCM01000048">
    <property type="protein sequence ID" value="KPL79540.1"/>
    <property type="molecule type" value="Genomic_DNA"/>
</dbReference>
<protein>
    <recommendedName>
        <fullName evidence="8">BioF2-like acetyltransferase domain-containing protein</fullName>
    </recommendedName>
</protein>
<dbReference type="InterPro" id="IPR050644">
    <property type="entry name" value="PG_Glycine_Bridge_Synth"/>
</dbReference>
<evidence type="ECO:0000313" key="10">
    <source>
        <dbReference type="Proteomes" id="UP000050501"/>
    </source>
</evidence>
<organism evidence="9 10">
    <name type="scientific">Levilinea saccharolytica</name>
    <dbReference type="NCBI Taxonomy" id="229921"/>
    <lineage>
        <taxon>Bacteria</taxon>
        <taxon>Bacillati</taxon>
        <taxon>Chloroflexota</taxon>
        <taxon>Anaerolineae</taxon>
        <taxon>Anaerolineales</taxon>
        <taxon>Anaerolineaceae</taxon>
        <taxon>Levilinea</taxon>
    </lineage>
</organism>
<gene>
    <name evidence="9" type="ORF">ADN01_14300</name>
</gene>
<evidence type="ECO:0000256" key="1">
    <source>
        <dbReference type="ARBA" id="ARBA00009943"/>
    </source>
</evidence>
<evidence type="ECO:0000256" key="7">
    <source>
        <dbReference type="SAM" id="MobiDB-lite"/>
    </source>
</evidence>
<evidence type="ECO:0000256" key="2">
    <source>
        <dbReference type="ARBA" id="ARBA00022679"/>
    </source>
</evidence>
<dbReference type="RefSeq" id="WP_062418384.1">
    <property type="nucleotide sequence ID" value="NZ_DF967974.1"/>
</dbReference>
<evidence type="ECO:0000313" key="9">
    <source>
        <dbReference type="EMBL" id="KPL79540.1"/>
    </source>
</evidence>
<accession>A0A0P6XRY6</accession>
<keyword evidence="10" id="KW-1185">Reference proteome</keyword>
<keyword evidence="5" id="KW-0012">Acyltransferase</keyword>
<dbReference type="InterPro" id="IPR003447">
    <property type="entry name" value="FEMABX"/>
</dbReference>
<dbReference type="PANTHER" id="PTHR36174">
    <property type="entry name" value="LIPID II:GLYCINE GLYCYLTRANSFERASE"/>
    <property type="match status" value="1"/>
</dbReference>
<sequence>MPAASLQIRQSLPQGLWQDFVLQHPQGNIFHTPQMFQVYAAAKNHTPRLWAAQQDAQILALFLPVELSLYPGPARHFTTRAVVYGSALCQPDPQGYAALDELLRHYRRNASPAVLYTELRNLRQQTGQRSVLESNGFMYEDHLDYLVDLNRPPEEIFSQIGKRTQKNLRQEMKKNRVSIEELHRRDQIPEWYRVLKLTYQARSVPLADISLFYAAFDILAPLKMVRFTQALVNHTVAAVSVELLYKDRVFGWYGGTQREFSAYIPNEILTWNILKWGAENGYALYDFGGAGKPGEPYGVRDFKAKFGGQLVDFGRYVYKNHPVRLALSQTAYEFLRRWLYSARPGSSAPHPPQSSSPQSSAHEKEAA</sequence>
<dbReference type="Pfam" id="PF13480">
    <property type="entry name" value="Acetyltransf_6"/>
    <property type="match status" value="1"/>
</dbReference>
<dbReference type="SUPFAM" id="SSF55729">
    <property type="entry name" value="Acyl-CoA N-acyltransferases (Nat)"/>
    <property type="match status" value="1"/>
</dbReference>
<reference evidence="9 10" key="1">
    <citation type="submission" date="2015-07" db="EMBL/GenBank/DDBJ databases">
        <title>Genome sequence of Levilinea saccharolytica DSM 16555.</title>
        <authorList>
            <person name="Hemp J."/>
            <person name="Ward L.M."/>
            <person name="Pace L.A."/>
            <person name="Fischer W.W."/>
        </authorList>
    </citation>
    <scope>NUCLEOTIDE SEQUENCE [LARGE SCALE GENOMIC DNA]</scope>
    <source>
        <strain evidence="9 10">KIBI-1</strain>
    </source>
</reference>
<name>A0A0P6XRY6_9CHLR</name>
<dbReference type="Proteomes" id="UP000050501">
    <property type="component" value="Unassembled WGS sequence"/>
</dbReference>
<evidence type="ECO:0000256" key="3">
    <source>
        <dbReference type="ARBA" id="ARBA00022960"/>
    </source>
</evidence>
<dbReference type="PANTHER" id="PTHR36174:SF1">
    <property type="entry name" value="LIPID II:GLYCINE GLYCYLTRANSFERASE"/>
    <property type="match status" value="1"/>
</dbReference>
<dbReference type="OrthoDB" id="9785911at2"/>
<dbReference type="GO" id="GO:0071555">
    <property type="term" value="P:cell wall organization"/>
    <property type="evidence" value="ECO:0007669"/>
    <property type="project" value="UniProtKB-KW"/>
</dbReference>
<keyword evidence="6" id="KW-0961">Cell wall biogenesis/degradation</keyword>
<dbReference type="GO" id="GO:0009252">
    <property type="term" value="P:peptidoglycan biosynthetic process"/>
    <property type="evidence" value="ECO:0007669"/>
    <property type="project" value="UniProtKB-KW"/>
</dbReference>
<dbReference type="AlphaFoldDB" id="A0A0P6XRY6"/>
<feature type="region of interest" description="Disordered" evidence="7">
    <location>
        <begin position="344"/>
        <end position="367"/>
    </location>
</feature>
<comment type="caution">
    <text evidence="9">The sequence shown here is derived from an EMBL/GenBank/DDBJ whole genome shotgun (WGS) entry which is preliminary data.</text>
</comment>
<dbReference type="Gene3D" id="3.40.630.30">
    <property type="match status" value="1"/>
</dbReference>
<feature type="domain" description="BioF2-like acetyltransferase" evidence="8">
    <location>
        <begin position="163"/>
        <end position="291"/>
    </location>
</feature>
<evidence type="ECO:0000256" key="4">
    <source>
        <dbReference type="ARBA" id="ARBA00022984"/>
    </source>
</evidence>
<evidence type="ECO:0000256" key="5">
    <source>
        <dbReference type="ARBA" id="ARBA00023315"/>
    </source>
</evidence>
<comment type="similarity">
    <text evidence="1">Belongs to the FemABX family.</text>
</comment>
<proteinExistence type="inferred from homology"/>
<dbReference type="PROSITE" id="PS51191">
    <property type="entry name" value="FEMABX"/>
    <property type="match status" value="1"/>
</dbReference>
<dbReference type="InterPro" id="IPR038740">
    <property type="entry name" value="BioF2-like_GNAT_dom"/>
</dbReference>
<dbReference type="InterPro" id="IPR016181">
    <property type="entry name" value="Acyl_CoA_acyltransferase"/>
</dbReference>
<evidence type="ECO:0000259" key="8">
    <source>
        <dbReference type="Pfam" id="PF13480"/>
    </source>
</evidence>